<dbReference type="Proteomes" id="UP000005551">
    <property type="component" value="Unassembled WGS sequence"/>
</dbReference>
<accession>I5C1Z1</accession>
<dbReference type="InterPro" id="IPR003423">
    <property type="entry name" value="OMP_efflux"/>
</dbReference>
<sequence length="482" mass="54674">MQLLRTSHLLFMALLLLGLAACKTQELAPLQPNLNRLGLEQPLIETPGLEGKSLQPSDFFADTLLLRLIEVALGQNQQLAMAALERDMLGLQFRQQKRNNRPQVSAQAGAGLTRFGRFTMDGVGNKDTNLSDALPPAFRIPDPVYRDFQLLPTFSWEIDLWGKYRNLRKRAEADFLRQSYTQQFLRNQLSSSVATLYYSVAAQNEKVSLLRQTIRNQEEALQYVRQLKDAGQHNELAVKQFEAIVFNVKTRLIEEERVRQELLLALNQVLGSSRVAYAPAAFQGDFSLESLPLSYSQSLQALYQRPDVLAAEQGLQLEQHQLAVLRAAFYPTLQLRGFLGLQSFDPTRLFQLPAGLAAQAFGMLHLPIFQQGQLKAQLEIGKLKRQQALLHYEDRLLHAHTELLQTWNSFFAYQEALQAKGQEVEVLRQATRYSRELFAVGYASYVEVILANLSALEAEIEAIELKKIRNHQYVSLFRATGT</sequence>
<dbReference type="PROSITE" id="PS51257">
    <property type="entry name" value="PROKAR_LIPOPROTEIN"/>
    <property type="match status" value="1"/>
</dbReference>
<reference evidence="3 4" key="1">
    <citation type="submission" date="2012-05" db="EMBL/GenBank/DDBJ databases">
        <title>Genome sequence of Nitritalea halalkaliphila LW7.</title>
        <authorList>
            <person name="Jangir P.K."/>
            <person name="Singh A."/>
            <person name="Shivaji S."/>
            <person name="Sharma R."/>
        </authorList>
    </citation>
    <scope>NUCLEOTIDE SEQUENCE [LARGE SCALE GENOMIC DNA]</scope>
    <source>
        <strain evidence="3 4">LW7</strain>
    </source>
</reference>
<feature type="signal peptide" evidence="2">
    <location>
        <begin position="1"/>
        <end position="20"/>
    </location>
</feature>
<dbReference type="PANTHER" id="PTHR30203:SF30">
    <property type="entry name" value="OUTER MEMBRANE PROTEIN-RELATED"/>
    <property type="match status" value="1"/>
</dbReference>
<keyword evidence="4" id="KW-1185">Reference proteome</keyword>
<dbReference type="OrthoDB" id="9770517at2"/>
<name>I5C1Z1_9BACT</name>
<evidence type="ECO:0000256" key="2">
    <source>
        <dbReference type="SAM" id="SignalP"/>
    </source>
</evidence>
<dbReference type="STRING" id="1189621.A3SI_12019"/>
<dbReference type="PANTHER" id="PTHR30203">
    <property type="entry name" value="OUTER MEMBRANE CATION EFFLUX PROTEIN"/>
    <property type="match status" value="1"/>
</dbReference>
<keyword evidence="2" id="KW-0732">Signal</keyword>
<feature type="chain" id="PRO_5003699873" evidence="2">
    <location>
        <begin position="21"/>
        <end position="482"/>
    </location>
</feature>
<evidence type="ECO:0000313" key="3">
    <source>
        <dbReference type="EMBL" id="EIM75843.1"/>
    </source>
</evidence>
<dbReference type="AlphaFoldDB" id="I5C1Z1"/>
<keyword evidence="3" id="KW-0449">Lipoprotein</keyword>
<dbReference type="Pfam" id="PF02321">
    <property type="entry name" value="OEP"/>
    <property type="match status" value="2"/>
</dbReference>
<comment type="caution">
    <text evidence="3">The sequence shown here is derived from an EMBL/GenBank/DDBJ whole genome shotgun (WGS) entry which is preliminary data.</text>
</comment>
<dbReference type="RefSeq" id="WP_009055498.1">
    <property type="nucleotide sequence ID" value="NZ_AJYA01000025.1"/>
</dbReference>
<organism evidence="3 4">
    <name type="scientific">Nitritalea halalkaliphila LW7</name>
    <dbReference type="NCBI Taxonomy" id="1189621"/>
    <lineage>
        <taxon>Bacteria</taxon>
        <taxon>Pseudomonadati</taxon>
        <taxon>Bacteroidota</taxon>
        <taxon>Cytophagia</taxon>
        <taxon>Cytophagales</taxon>
        <taxon>Cyclobacteriaceae</taxon>
        <taxon>Nitritalea</taxon>
    </lineage>
</organism>
<dbReference type="GO" id="GO:0015562">
    <property type="term" value="F:efflux transmembrane transporter activity"/>
    <property type="evidence" value="ECO:0007669"/>
    <property type="project" value="InterPro"/>
</dbReference>
<protein>
    <submittedName>
        <fullName evidence="3">NodT family RND efflux system outer membrane lipoprotein</fullName>
    </submittedName>
</protein>
<dbReference type="Gene3D" id="2.20.200.10">
    <property type="entry name" value="Outer membrane efflux proteins (OEP)"/>
    <property type="match status" value="1"/>
</dbReference>
<comment type="similarity">
    <text evidence="1">Belongs to the outer membrane factor (OMF) (TC 1.B.17) family.</text>
</comment>
<dbReference type="InterPro" id="IPR010131">
    <property type="entry name" value="MdtP/NodT-like"/>
</dbReference>
<evidence type="ECO:0000313" key="4">
    <source>
        <dbReference type="Proteomes" id="UP000005551"/>
    </source>
</evidence>
<dbReference type="SUPFAM" id="SSF56954">
    <property type="entry name" value="Outer membrane efflux proteins (OEP)"/>
    <property type="match status" value="1"/>
</dbReference>
<evidence type="ECO:0000256" key="1">
    <source>
        <dbReference type="ARBA" id="ARBA00007613"/>
    </source>
</evidence>
<dbReference type="EMBL" id="AJYA01000025">
    <property type="protein sequence ID" value="EIM75843.1"/>
    <property type="molecule type" value="Genomic_DNA"/>
</dbReference>
<gene>
    <name evidence="3" type="ORF">A3SI_12019</name>
</gene>
<dbReference type="Gene3D" id="1.20.1600.10">
    <property type="entry name" value="Outer membrane efflux proteins (OEP)"/>
    <property type="match status" value="1"/>
</dbReference>
<proteinExistence type="inferred from homology"/>